<reference evidence="4 7" key="1">
    <citation type="submission" date="2015-09" db="EMBL/GenBank/DDBJ databases">
        <title>Genome sequence of Acetobacterium wieringae DSM 1911.</title>
        <authorList>
            <person name="Poehlein A."/>
            <person name="Bengelsdorf F.R."/>
            <person name="Schiel-Bengelsdorf B."/>
            <person name="Duerre P."/>
            <person name="Daniel R."/>
        </authorList>
    </citation>
    <scope>NUCLEOTIDE SEQUENCE [LARGE SCALE GENOMIC DNA]</scope>
    <source>
        <strain evidence="4 7">DSM 1911</strain>
    </source>
</reference>
<feature type="domain" description="HTH tetR-type" evidence="3">
    <location>
        <begin position="6"/>
        <end position="66"/>
    </location>
</feature>
<dbReference type="PROSITE" id="PS50977">
    <property type="entry name" value="HTH_TETR_2"/>
    <property type="match status" value="1"/>
</dbReference>
<proteinExistence type="predicted"/>
<dbReference type="PANTHER" id="PTHR43479:SF11">
    <property type="entry name" value="ACREF_ENVCD OPERON REPRESSOR-RELATED"/>
    <property type="match status" value="1"/>
</dbReference>
<dbReference type="GO" id="GO:0003677">
    <property type="term" value="F:DNA binding"/>
    <property type="evidence" value="ECO:0007669"/>
    <property type="project" value="UniProtKB-UniRule"/>
</dbReference>
<dbReference type="Proteomes" id="UP000322619">
    <property type="component" value="Unassembled WGS sequence"/>
</dbReference>
<feature type="DNA-binding region" description="H-T-H motif" evidence="2">
    <location>
        <begin position="29"/>
        <end position="48"/>
    </location>
</feature>
<dbReference type="Proteomes" id="UP001163550">
    <property type="component" value="Chromosome"/>
</dbReference>
<dbReference type="InterPro" id="IPR050624">
    <property type="entry name" value="HTH-type_Tx_Regulator"/>
</dbReference>
<dbReference type="InterPro" id="IPR023772">
    <property type="entry name" value="DNA-bd_HTH_TetR-type_CS"/>
</dbReference>
<dbReference type="EMBL" id="CP087994">
    <property type="protein sequence ID" value="UYO64184.1"/>
    <property type="molecule type" value="Genomic_DNA"/>
</dbReference>
<evidence type="ECO:0000313" key="7">
    <source>
        <dbReference type="Proteomes" id="UP000176244"/>
    </source>
</evidence>
<evidence type="ECO:0000313" key="9">
    <source>
        <dbReference type="Proteomes" id="UP001163550"/>
    </source>
</evidence>
<dbReference type="PRINTS" id="PR00455">
    <property type="entry name" value="HTHTETR"/>
</dbReference>
<sequence>MRKRDDEKEKSIKEAVVKLTLEEGFHGTSISKIAKAAGVSPATVYTYFDSKEIMLQVIYREYAEEICRFVLSRVHYGMSNHQLIEGLIGSYYAYIEANQEIFSFVDQFSNSPSLVGSCSEIDGYTKIKQLVADLKHREIIKDYHHENILAMIVQPVKAIAANNNITRTERSELLQEMIEMIKSTLLVNEK</sequence>
<dbReference type="EMBL" id="LKEU01000037">
    <property type="protein sequence ID" value="OFV69724.1"/>
    <property type="molecule type" value="Genomic_DNA"/>
</dbReference>
<evidence type="ECO:0000313" key="6">
    <source>
        <dbReference type="EMBL" id="UYO64184.1"/>
    </source>
</evidence>
<dbReference type="Gene3D" id="1.10.357.10">
    <property type="entry name" value="Tetracycline Repressor, domain 2"/>
    <property type="match status" value="1"/>
</dbReference>
<dbReference type="OrthoDB" id="494991at2"/>
<accession>A0A1F2PFH4</accession>
<gene>
    <name evidence="4" type="primary">fadR</name>
    <name evidence="4" type="ORF">ACWI_28620</name>
    <name evidence="5" type="ORF">FXB42_10845</name>
    <name evidence="6" type="ORF">LNN31_07155</name>
</gene>
<organism evidence="4 7">
    <name type="scientific">Acetobacterium wieringae</name>
    <dbReference type="NCBI Taxonomy" id="52694"/>
    <lineage>
        <taxon>Bacteria</taxon>
        <taxon>Bacillati</taxon>
        <taxon>Bacillota</taxon>
        <taxon>Clostridia</taxon>
        <taxon>Eubacteriales</taxon>
        <taxon>Eubacteriaceae</taxon>
        <taxon>Acetobacterium</taxon>
    </lineage>
</organism>
<dbReference type="Proteomes" id="UP000176244">
    <property type="component" value="Unassembled WGS sequence"/>
</dbReference>
<dbReference type="InterPro" id="IPR001647">
    <property type="entry name" value="HTH_TetR"/>
</dbReference>
<name>A0A1F2PFH4_9FIRM</name>
<dbReference type="PROSITE" id="PS01081">
    <property type="entry name" value="HTH_TETR_1"/>
    <property type="match status" value="1"/>
</dbReference>
<evidence type="ECO:0000256" key="1">
    <source>
        <dbReference type="ARBA" id="ARBA00023125"/>
    </source>
</evidence>
<dbReference type="InterPro" id="IPR009057">
    <property type="entry name" value="Homeodomain-like_sf"/>
</dbReference>
<evidence type="ECO:0000259" key="3">
    <source>
        <dbReference type="PROSITE" id="PS50977"/>
    </source>
</evidence>
<reference evidence="6" key="3">
    <citation type="submission" date="2021-11" db="EMBL/GenBank/DDBJ databases">
        <title>Isoprene-degrading acetogen.</title>
        <authorList>
            <person name="Yang Y."/>
            <person name="Jin H."/>
            <person name="Yan J."/>
        </authorList>
    </citation>
    <scope>NUCLEOTIDE SEQUENCE</scope>
    <source>
        <strain evidence="6">Berkeley</strain>
    </source>
</reference>
<dbReference type="RefSeq" id="WP_070372123.1">
    <property type="nucleotide sequence ID" value="NZ_CABIIK010000007.1"/>
</dbReference>
<evidence type="ECO:0000313" key="4">
    <source>
        <dbReference type="EMBL" id="OFV69724.1"/>
    </source>
</evidence>
<dbReference type="AlphaFoldDB" id="A0A1F2PFH4"/>
<dbReference type="Pfam" id="PF00440">
    <property type="entry name" value="TetR_N"/>
    <property type="match status" value="1"/>
</dbReference>
<keyword evidence="9" id="KW-1185">Reference proteome</keyword>
<evidence type="ECO:0000313" key="8">
    <source>
        <dbReference type="Proteomes" id="UP000322619"/>
    </source>
</evidence>
<evidence type="ECO:0000313" key="5">
    <source>
        <dbReference type="EMBL" id="TYC84821.1"/>
    </source>
</evidence>
<keyword evidence="1 2" id="KW-0238">DNA-binding</keyword>
<dbReference type="EMBL" id="VSLA01000024">
    <property type="protein sequence ID" value="TYC84821.1"/>
    <property type="molecule type" value="Genomic_DNA"/>
</dbReference>
<evidence type="ECO:0000256" key="2">
    <source>
        <dbReference type="PROSITE-ProRule" id="PRU00335"/>
    </source>
</evidence>
<dbReference type="PANTHER" id="PTHR43479">
    <property type="entry name" value="ACREF/ENVCD OPERON REPRESSOR-RELATED"/>
    <property type="match status" value="1"/>
</dbReference>
<protein>
    <submittedName>
        <fullName evidence="4">Fatty acid metabolism regulator protein</fullName>
    </submittedName>
    <submittedName>
        <fullName evidence="5">TetR/AcrR family transcriptional regulator</fullName>
    </submittedName>
</protein>
<dbReference type="STRING" id="52694.ACWI_28620"/>
<reference evidence="5 8" key="2">
    <citation type="submission" date="2019-08" db="EMBL/GenBank/DDBJ databases">
        <title>Isolation and enrichment of carboxydotrophic bacteria from anaerobic sludge for the production of bio-based chemicals from syngas.</title>
        <authorList>
            <person name="Antares A.L."/>
            <person name="Moreira J."/>
            <person name="Diender M."/>
            <person name="Parshina S.N."/>
            <person name="Stams A.J.M."/>
            <person name="Alves M."/>
            <person name="Alves J.I."/>
            <person name="Sousa D.Z."/>
        </authorList>
    </citation>
    <scope>NUCLEOTIDE SEQUENCE [LARGE SCALE GENOMIC DNA]</scope>
    <source>
        <strain evidence="5 8">JM</strain>
    </source>
</reference>
<dbReference type="SUPFAM" id="SSF46689">
    <property type="entry name" value="Homeodomain-like"/>
    <property type="match status" value="1"/>
</dbReference>